<comment type="caution">
    <text evidence="2">The sequence shown here is derived from an EMBL/GenBank/DDBJ whole genome shotgun (WGS) entry which is preliminary data.</text>
</comment>
<feature type="compositionally biased region" description="Basic and acidic residues" evidence="1">
    <location>
        <begin position="122"/>
        <end position="131"/>
    </location>
</feature>
<protein>
    <recommendedName>
        <fullName evidence="4">VWA domain-containing protein</fullName>
    </recommendedName>
</protein>
<dbReference type="PANTHER" id="PTHR39338">
    <property type="entry name" value="BLL5662 PROTEIN-RELATED"/>
    <property type="match status" value="1"/>
</dbReference>
<dbReference type="InterPro" id="IPR008912">
    <property type="entry name" value="Uncharacterised_CoxE"/>
</dbReference>
<accession>A0ABR5IB00</accession>
<gene>
    <name evidence="2" type="ORF">ABW18_13710</name>
</gene>
<evidence type="ECO:0008006" key="4">
    <source>
        <dbReference type="Google" id="ProtNLM"/>
    </source>
</evidence>
<dbReference type="EMBL" id="LDTZ01000018">
    <property type="protein sequence ID" value="KNA90855.1"/>
    <property type="molecule type" value="Genomic_DNA"/>
</dbReference>
<feature type="region of interest" description="Disordered" evidence="1">
    <location>
        <begin position="122"/>
        <end position="172"/>
    </location>
</feature>
<dbReference type="PANTHER" id="PTHR39338:SF5">
    <property type="entry name" value="BLR6139 PROTEIN"/>
    <property type="match status" value="1"/>
</dbReference>
<evidence type="ECO:0000313" key="3">
    <source>
        <dbReference type="Proteomes" id="UP000037247"/>
    </source>
</evidence>
<dbReference type="NCBIfam" id="NF047783">
    <property type="entry name" value="VWA_dom_MadC"/>
    <property type="match status" value="1"/>
</dbReference>
<proteinExistence type="predicted"/>
<evidence type="ECO:0000313" key="2">
    <source>
        <dbReference type="EMBL" id="KNA90855.1"/>
    </source>
</evidence>
<evidence type="ECO:0000256" key="1">
    <source>
        <dbReference type="SAM" id="MobiDB-lite"/>
    </source>
</evidence>
<reference evidence="2 3" key="1">
    <citation type="submission" date="2015-05" db="EMBL/GenBank/DDBJ databases">
        <title>Draft genome sequence of the bacterium Gordonia jacobaea a new member of the Gordonia genus.</title>
        <authorList>
            <person name="Jimenez-Galisteo G."/>
            <person name="Dominguez A."/>
            <person name="Munoz E."/>
            <person name="Vinas M."/>
        </authorList>
    </citation>
    <scope>NUCLEOTIDE SEQUENCE [LARGE SCALE GENOMIC DNA]</scope>
    <source>
        <strain evidence="3">mv1</strain>
    </source>
</reference>
<feature type="compositionally biased region" description="Polar residues" evidence="1">
    <location>
        <begin position="157"/>
        <end position="172"/>
    </location>
</feature>
<dbReference type="Pfam" id="PF05762">
    <property type="entry name" value="VWA_CoxE"/>
    <property type="match status" value="1"/>
</dbReference>
<name>A0ABR5IB00_9ACTN</name>
<dbReference type="Proteomes" id="UP000037247">
    <property type="component" value="Unassembled WGS sequence"/>
</dbReference>
<feature type="compositionally biased region" description="Basic and acidic residues" evidence="1">
    <location>
        <begin position="140"/>
        <end position="155"/>
    </location>
</feature>
<organism evidence="2 3">
    <name type="scientific">Gordonia jacobaea</name>
    <dbReference type="NCBI Taxonomy" id="122202"/>
    <lineage>
        <taxon>Bacteria</taxon>
        <taxon>Bacillati</taxon>
        <taxon>Actinomycetota</taxon>
        <taxon>Actinomycetes</taxon>
        <taxon>Mycobacteriales</taxon>
        <taxon>Gordoniaceae</taxon>
        <taxon>Gordonia</taxon>
    </lineage>
</organism>
<keyword evidence="3" id="KW-1185">Reference proteome</keyword>
<dbReference type="RefSeq" id="WP_049699791.1">
    <property type="nucleotide sequence ID" value="NZ_JAQDQF010000006.1"/>
</dbReference>
<sequence length="510" mass="54687">MDPTYLDPTGHTRDRILDAVSVLFAHVLRRNGVAVSPAETIEIRRVIALVGAHDLDRLRSALRAVSAKYAYEAAGFDAGFDMVFCGGAPQDDSANLPRPRGTAAQLPDDVAADDDFEGAARRIGADEHTDEIGDLTADDPGARERHGESAHREENDFSVSSGTEQLTVDSESNSVAGGITYTVELDAAAAADVGELIGSTTRVHGTSLTLADASAILRALDSVDARHTYGEDGADDLTSHQRSELERALLTFITALSERLASDPADVDTAPCRIGSDQPQIDQACHRLIARIRGAPRAVTSRADRGVLDMRRTMRSATSTDGVPLALWRRNHRSAPVRLLVVVDVSLSVRPVVGFILRLAQTLHRFGDRCDVVAFVDRPVVVTTALRTAVADGALASVLATDGLDLSATSDYGRMFAELLDGHGDLVTRRTSILMVGDARSNGFDPRTDLVAELSRRAHRLAWVTPEPSRYWHQTGCALDDYADHCSGVVSARDGAELIDKVDELGSALA</sequence>